<dbReference type="GO" id="GO:0008047">
    <property type="term" value="F:enzyme activator activity"/>
    <property type="evidence" value="ECO:0007669"/>
    <property type="project" value="TreeGrafter"/>
</dbReference>
<proteinExistence type="inferred from homology"/>
<dbReference type="Gene3D" id="1.20.272.10">
    <property type="match status" value="1"/>
</dbReference>
<evidence type="ECO:0000313" key="6">
    <source>
        <dbReference type="Proteomes" id="UP000824125"/>
    </source>
</evidence>
<dbReference type="PANTHER" id="PTHR13779">
    <property type="entry name" value="WERNER HELICASE-INTERACTING PROTEIN 1 FAMILY MEMBER"/>
    <property type="match status" value="1"/>
</dbReference>
<dbReference type="SMART" id="SM00382">
    <property type="entry name" value="AAA"/>
    <property type="match status" value="1"/>
</dbReference>
<reference evidence="5" key="2">
    <citation type="journal article" date="2021" name="PeerJ">
        <title>Extensive microbial diversity within the chicken gut microbiome revealed by metagenomics and culture.</title>
        <authorList>
            <person name="Gilroy R."/>
            <person name="Ravi A."/>
            <person name="Getino M."/>
            <person name="Pursley I."/>
            <person name="Horton D.L."/>
            <person name="Alikhan N.F."/>
            <person name="Baker D."/>
            <person name="Gharbi K."/>
            <person name="Hall N."/>
            <person name="Watson M."/>
            <person name="Adriaenssens E.M."/>
            <person name="Foster-Nyarko E."/>
            <person name="Jarju S."/>
            <person name="Secka A."/>
            <person name="Antonio M."/>
            <person name="Oren A."/>
            <person name="Chaudhuri R.R."/>
            <person name="La Ragione R."/>
            <person name="Hildebrand F."/>
            <person name="Pallen M.J."/>
        </authorList>
    </citation>
    <scope>NUCLEOTIDE SEQUENCE</scope>
    <source>
        <strain evidence="5">CHK176-6737</strain>
    </source>
</reference>
<dbReference type="CDD" id="cd00009">
    <property type="entry name" value="AAA"/>
    <property type="match status" value="1"/>
</dbReference>
<dbReference type="InterPro" id="IPR027417">
    <property type="entry name" value="P-loop_NTPase"/>
</dbReference>
<dbReference type="InterPro" id="IPR003959">
    <property type="entry name" value="ATPase_AAA_core"/>
</dbReference>
<sequence length="414" mass="45266">MRPQSLEDVVGQQHILSPGKPLYNLIESGNIPNLIFYGPSGVGKTTVASIIARRTNRALRRLNGTNASTADIKEIVAELDTFAAPNGVLLYLDEIQYFNKRQQQSLLEYIENGKITLIASTTENPYFYIYNAVLSRCTVFEFRPVDWQDIEKAVMRGFDFLRAESGAEITVEDGAGAYIARHSGGDVRRALITAENCTAASAGRVTLELAQEMTAAGGASFDKLGDVAYDTMSAFQKSMRGSDPDAAVFYLAKLLAGGDLITACRRLMVCACEDVGLAYPQIIPIVKAAVDAAMMLGLPEARIPLADAVVLVAMSPKSNAAYNAVNAAMADAKAGRGKQFPRALQNVHLDGDDVAQKGQFYKYPHDYPNHWVEQQYMPPDLAGKTYYTPGDNKNEAAFWQRLQNIKGKKKNENS</sequence>
<keyword evidence="3" id="KW-0067">ATP-binding</keyword>
<reference evidence="5" key="1">
    <citation type="submission" date="2020-10" db="EMBL/GenBank/DDBJ databases">
        <authorList>
            <person name="Gilroy R."/>
        </authorList>
    </citation>
    <scope>NUCLEOTIDE SEQUENCE</scope>
    <source>
        <strain evidence="5">CHK176-6737</strain>
    </source>
</reference>
<evidence type="ECO:0000256" key="1">
    <source>
        <dbReference type="ARBA" id="ARBA00008959"/>
    </source>
</evidence>
<dbReference type="AlphaFoldDB" id="A0A9D1SNT0"/>
<comment type="similarity">
    <text evidence="1">Belongs to the AAA ATPase family. RarA/MGS1/WRNIP1 subfamily.</text>
</comment>
<feature type="domain" description="AAA+ ATPase" evidence="4">
    <location>
        <begin position="30"/>
        <end position="146"/>
    </location>
</feature>
<dbReference type="Pfam" id="PF16193">
    <property type="entry name" value="AAA_assoc_2"/>
    <property type="match status" value="1"/>
</dbReference>
<dbReference type="Gene3D" id="3.40.50.300">
    <property type="entry name" value="P-loop containing nucleotide triphosphate hydrolases"/>
    <property type="match status" value="1"/>
</dbReference>
<dbReference type="SUPFAM" id="SSF52540">
    <property type="entry name" value="P-loop containing nucleoside triphosphate hydrolases"/>
    <property type="match status" value="1"/>
</dbReference>
<dbReference type="GO" id="GO:0005524">
    <property type="term" value="F:ATP binding"/>
    <property type="evidence" value="ECO:0007669"/>
    <property type="project" value="UniProtKB-KW"/>
</dbReference>
<dbReference type="GO" id="GO:0006261">
    <property type="term" value="P:DNA-templated DNA replication"/>
    <property type="evidence" value="ECO:0007669"/>
    <property type="project" value="TreeGrafter"/>
</dbReference>
<comment type="caution">
    <text evidence="5">The sequence shown here is derived from an EMBL/GenBank/DDBJ whole genome shotgun (WGS) entry which is preliminary data.</text>
</comment>
<accession>A0A9D1SNT0</accession>
<dbReference type="InterPro" id="IPR051314">
    <property type="entry name" value="AAA_ATPase_RarA/MGS1/WRNIP1"/>
</dbReference>
<dbReference type="InterPro" id="IPR003593">
    <property type="entry name" value="AAA+_ATPase"/>
</dbReference>
<organism evidence="5 6">
    <name type="scientific">Candidatus Scybalenecus merdavium</name>
    <dbReference type="NCBI Taxonomy" id="2840939"/>
    <lineage>
        <taxon>Bacteria</taxon>
        <taxon>Bacillati</taxon>
        <taxon>Bacillota</taxon>
        <taxon>Clostridia</taxon>
        <taxon>Eubacteriales</taxon>
        <taxon>Oscillospiraceae</taxon>
        <taxon>Oscillospiraceae incertae sedis</taxon>
        <taxon>Candidatus Scybalenecus</taxon>
    </lineage>
</organism>
<evidence type="ECO:0000313" key="5">
    <source>
        <dbReference type="EMBL" id="HIU69797.1"/>
    </source>
</evidence>
<dbReference type="Pfam" id="PF12002">
    <property type="entry name" value="MgsA_C"/>
    <property type="match status" value="1"/>
</dbReference>
<dbReference type="CDD" id="cd18139">
    <property type="entry name" value="HLD_clamp_RarA"/>
    <property type="match status" value="1"/>
</dbReference>
<dbReference type="Gene3D" id="1.10.8.60">
    <property type="match status" value="1"/>
</dbReference>
<dbReference type="Pfam" id="PF00004">
    <property type="entry name" value="AAA"/>
    <property type="match status" value="1"/>
</dbReference>
<dbReference type="GO" id="GO:0017116">
    <property type="term" value="F:single-stranded DNA helicase activity"/>
    <property type="evidence" value="ECO:0007669"/>
    <property type="project" value="TreeGrafter"/>
</dbReference>
<dbReference type="SUPFAM" id="SSF48019">
    <property type="entry name" value="post-AAA+ oligomerization domain-like"/>
    <property type="match status" value="1"/>
</dbReference>
<dbReference type="EMBL" id="DVNM01000042">
    <property type="protein sequence ID" value="HIU69797.1"/>
    <property type="molecule type" value="Genomic_DNA"/>
</dbReference>
<dbReference type="GO" id="GO:0000731">
    <property type="term" value="P:DNA synthesis involved in DNA repair"/>
    <property type="evidence" value="ECO:0007669"/>
    <property type="project" value="TreeGrafter"/>
</dbReference>
<dbReference type="InterPro" id="IPR008921">
    <property type="entry name" value="DNA_pol3_clamp-load_cplx_C"/>
</dbReference>
<dbReference type="PANTHER" id="PTHR13779:SF7">
    <property type="entry name" value="ATPASE WRNIP1"/>
    <property type="match status" value="1"/>
</dbReference>
<keyword evidence="2" id="KW-0547">Nucleotide-binding</keyword>
<dbReference type="InterPro" id="IPR032423">
    <property type="entry name" value="AAA_assoc_2"/>
</dbReference>
<dbReference type="Gene3D" id="1.10.3710.10">
    <property type="entry name" value="DNA polymerase III clamp loader subunits, C-terminal domain"/>
    <property type="match status" value="1"/>
</dbReference>
<name>A0A9D1SNT0_9FIRM</name>
<dbReference type="GO" id="GO:0003677">
    <property type="term" value="F:DNA binding"/>
    <property type="evidence" value="ECO:0007669"/>
    <property type="project" value="InterPro"/>
</dbReference>
<evidence type="ECO:0000259" key="4">
    <source>
        <dbReference type="SMART" id="SM00382"/>
    </source>
</evidence>
<dbReference type="InterPro" id="IPR021886">
    <property type="entry name" value="MgsA_C"/>
</dbReference>
<dbReference type="Proteomes" id="UP000824125">
    <property type="component" value="Unassembled WGS sequence"/>
</dbReference>
<evidence type="ECO:0000256" key="3">
    <source>
        <dbReference type="ARBA" id="ARBA00022840"/>
    </source>
</evidence>
<protein>
    <submittedName>
        <fullName evidence="5">Replication-associated recombination protein A</fullName>
    </submittedName>
</protein>
<gene>
    <name evidence="5" type="ORF">IAD23_07570</name>
</gene>
<dbReference type="GO" id="GO:0016887">
    <property type="term" value="F:ATP hydrolysis activity"/>
    <property type="evidence" value="ECO:0007669"/>
    <property type="project" value="InterPro"/>
</dbReference>
<evidence type="ECO:0000256" key="2">
    <source>
        <dbReference type="ARBA" id="ARBA00022741"/>
    </source>
</evidence>